<dbReference type="PANTHER" id="PTHR41248:SF1">
    <property type="entry name" value="NORD PROTEIN"/>
    <property type="match status" value="1"/>
</dbReference>
<dbReference type="RefSeq" id="WP_211940613.1">
    <property type="nucleotide sequence ID" value="NZ_CP073078.1"/>
</dbReference>
<dbReference type="KEGG" id="caul:KCG34_12180"/>
<feature type="domain" description="Cobalamin biosynthesis protein CobT VWA" evidence="1">
    <location>
        <begin position="94"/>
        <end position="303"/>
    </location>
</feature>
<dbReference type="EMBL" id="CP073078">
    <property type="protein sequence ID" value="QUD90563.1"/>
    <property type="molecule type" value="Genomic_DNA"/>
</dbReference>
<dbReference type="InterPro" id="IPR025861">
    <property type="entry name" value="CobT_VWA_dom"/>
</dbReference>
<dbReference type="Gene3D" id="3.40.50.410">
    <property type="entry name" value="von Willebrand factor, type A domain"/>
    <property type="match status" value="1"/>
</dbReference>
<dbReference type="PANTHER" id="PTHR41248">
    <property type="entry name" value="NORD PROTEIN"/>
    <property type="match status" value="1"/>
</dbReference>
<keyword evidence="3" id="KW-1185">Reference proteome</keyword>
<dbReference type="SUPFAM" id="SSF53300">
    <property type="entry name" value="vWA-like"/>
    <property type="match status" value="1"/>
</dbReference>
<dbReference type="Pfam" id="PF11775">
    <property type="entry name" value="CobT_C"/>
    <property type="match status" value="1"/>
</dbReference>
<accession>A0A975G4R7</accession>
<evidence type="ECO:0000313" key="3">
    <source>
        <dbReference type="Proteomes" id="UP000676409"/>
    </source>
</evidence>
<dbReference type="InterPro" id="IPR036465">
    <property type="entry name" value="vWFA_dom_sf"/>
</dbReference>
<dbReference type="InterPro" id="IPR051928">
    <property type="entry name" value="NorD/CobT"/>
</dbReference>
<dbReference type="Proteomes" id="UP000676409">
    <property type="component" value="Chromosome"/>
</dbReference>
<sequence>MAGVIEQIRSWFQRHDVAAEPEAVGDGYRVYTREFDVEIDGKRLDDVLGPLSPIATAALDEAWSAFSGALLGWRTKVHLVALEAAARVRTLEPEDALKDTAVAILVDQSGSMRGQSMLLAAAAADVARDFLVHLGAGVEILGFTTVAWKGGRARQKWLRKGRPANPGRLCDLLHIVYDEPRNVTGGTGGWSLRPMLRPDLPKENVDGEAIQWAVGRLRARPQTRKVLLVVSDGAPVDDSTLLSNTPDYLVRHLKSVIADLANDPGLHVAAVGIGFDVDRYYQTAATVETPDDLGVVMIGLLEKALSGWPAS</sequence>
<organism evidence="2 3">
    <name type="scientific">Phenylobacterium montanum</name>
    <dbReference type="NCBI Taxonomy" id="2823693"/>
    <lineage>
        <taxon>Bacteria</taxon>
        <taxon>Pseudomonadati</taxon>
        <taxon>Pseudomonadota</taxon>
        <taxon>Alphaproteobacteria</taxon>
        <taxon>Caulobacterales</taxon>
        <taxon>Caulobacteraceae</taxon>
        <taxon>Phenylobacterium</taxon>
    </lineage>
</organism>
<dbReference type="AlphaFoldDB" id="A0A975G4R7"/>
<protein>
    <recommendedName>
        <fullName evidence="1">Cobalamin biosynthesis protein CobT VWA domain-containing protein</fullName>
    </recommendedName>
</protein>
<evidence type="ECO:0000259" key="1">
    <source>
        <dbReference type="Pfam" id="PF11775"/>
    </source>
</evidence>
<proteinExistence type="predicted"/>
<reference evidence="2" key="1">
    <citation type="submission" date="2021-04" db="EMBL/GenBank/DDBJ databases">
        <title>The complete genome sequence of Caulobacter sp. S6.</title>
        <authorList>
            <person name="Tang Y."/>
            <person name="Ouyang W."/>
            <person name="Liu Q."/>
            <person name="Huang B."/>
            <person name="Guo Z."/>
            <person name="Lei P."/>
        </authorList>
    </citation>
    <scope>NUCLEOTIDE SEQUENCE</scope>
    <source>
        <strain evidence="2">S6</strain>
    </source>
</reference>
<name>A0A975G4R7_9CAUL</name>
<gene>
    <name evidence="2" type="ORF">KCG34_12180</name>
</gene>
<evidence type="ECO:0000313" key="2">
    <source>
        <dbReference type="EMBL" id="QUD90563.1"/>
    </source>
</evidence>